<evidence type="ECO:0000313" key="9">
    <source>
        <dbReference type="EMBL" id="MFD0891569.1"/>
    </source>
</evidence>
<feature type="transmembrane region" description="Helical" evidence="8">
    <location>
        <begin position="98"/>
        <end position="120"/>
    </location>
</feature>
<evidence type="ECO:0000256" key="2">
    <source>
        <dbReference type="ARBA" id="ARBA00022676"/>
    </source>
</evidence>
<comment type="subcellular location">
    <subcellularLocation>
        <location evidence="1">Membrane</location>
        <topology evidence="1">Multi-pass membrane protein</topology>
    </subcellularLocation>
</comment>
<gene>
    <name evidence="9" type="primary">mptB</name>
    <name evidence="9" type="ORF">ACFQ08_44065</name>
</gene>
<keyword evidence="10" id="KW-1185">Reference proteome</keyword>
<dbReference type="EMBL" id="JBHTHX010003293">
    <property type="protein sequence ID" value="MFD0891569.1"/>
    <property type="molecule type" value="Genomic_DNA"/>
</dbReference>
<comment type="caution">
    <text evidence="9">The sequence shown here is derived from an EMBL/GenBank/DDBJ whole genome shotgun (WGS) entry which is preliminary data.</text>
</comment>
<evidence type="ECO:0000256" key="7">
    <source>
        <dbReference type="ARBA" id="ARBA00043987"/>
    </source>
</evidence>
<dbReference type="Pfam" id="PF26314">
    <property type="entry name" value="MptA_B_family"/>
    <property type="match status" value="1"/>
</dbReference>
<evidence type="ECO:0000256" key="1">
    <source>
        <dbReference type="ARBA" id="ARBA00004141"/>
    </source>
</evidence>
<evidence type="ECO:0000256" key="5">
    <source>
        <dbReference type="ARBA" id="ARBA00022989"/>
    </source>
</evidence>
<evidence type="ECO:0000256" key="6">
    <source>
        <dbReference type="ARBA" id="ARBA00023136"/>
    </source>
</evidence>
<comment type="similarity">
    <text evidence="7">Belongs to the MptA/B family.</text>
</comment>
<keyword evidence="3" id="KW-0808">Transferase</keyword>
<dbReference type="InterPro" id="IPR049829">
    <property type="entry name" value="MptA/B-like"/>
</dbReference>
<evidence type="ECO:0000256" key="3">
    <source>
        <dbReference type="ARBA" id="ARBA00022679"/>
    </source>
</evidence>
<reference evidence="10" key="1">
    <citation type="journal article" date="2019" name="Int. J. Syst. Evol. Microbiol.">
        <title>The Global Catalogue of Microorganisms (GCM) 10K type strain sequencing project: providing services to taxonomists for standard genome sequencing and annotation.</title>
        <authorList>
            <consortium name="The Broad Institute Genomics Platform"/>
            <consortium name="The Broad Institute Genome Sequencing Center for Infectious Disease"/>
            <person name="Wu L."/>
            <person name="Ma J."/>
        </authorList>
    </citation>
    <scope>NUCLEOTIDE SEQUENCE [LARGE SCALE GENOMIC DNA]</scope>
    <source>
        <strain evidence="10">CCUG 62974</strain>
    </source>
</reference>
<feature type="non-terminal residue" evidence="9">
    <location>
        <position position="1"/>
    </location>
</feature>
<organism evidence="9 10">
    <name type="scientific">Streptosporangium algeriense</name>
    <dbReference type="NCBI Taxonomy" id="1682748"/>
    <lineage>
        <taxon>Bacteria</taxon>
        <taxon>Bacillati</taxon>
        <taxon>Actinomycetota</taxon>
        <taxon>Actinomycetes</taxon>
        <taxon>Streptosporangiales</taxon>
        <taxon>Streptosporangiaceae</taxon>
        <taxon>Streptosporangium</taxon>
    </lineage>
</organism>
<dbReference type="GO" id="GO:0016757">
    <property type="term" value="F:glycosyltransferase activity"/>
    <property type="evidence" value="ECO:0007669"/>
    <property type="project" value="UniProtKB-KW"/>
</dbReference>
<dbReference type="NCBIfam" id="NF038066">
    <property type="entry name" value="MptB"/>
    <property type="match status" value="1"/>
</dbReference>
<dbReference type="Proteomes" id="UP001597024">
    <property type="component" value="Unassembled WGS sequence"/>
</dbReference>
<sequence>LPVPGLFAAGTPLVVALLTLVPPAGSTDVLNYAIYGRIAALGHDPYVTPPAWLHGTGDPVGDLAPLAWRNTPSVYGPLATWAQFAASRLGGDSMAATVFAFKVILALTFLLSAVMLDRLAGPEPARRARAHLLWSLNPLMLWHVVLGGHMDGLGAFLLVAALFVLRGPGMASGLLSGALLGAAAAVKAPFVLAGAGLAWA</sequence>
<keyword evidence="5 8" id="KW-1133">Transmembrane helix</keyword>
<evidence type="ECO:0000313" key="10">
    <source>
        <dbReference type="Proteomes" id="UP001597024"/>
    </source>
</evidence>
<accession>A0ABW3E7W7</accession>
<feature type="transmembrane region" description="Helical" evidence="8">
    <location>
        <begin position="140"/>
        <end position="165"/>
    </location>
</feature>
<name>A0ABW3E7W7_9ACTN</name>
<evidence type="ECO:0000256" key="4">
    <source>
        <dbReference type="ARBA" id="ARBA00022692"/>
    </source>
</evidence>
<keyword evidence="6 8" id="KW-0472">Membrane</keyword>
<evidence type="ECO:0000256" key="8">
    <source>
        <dbReference type="SAM" id="Phobius"/>
    </source>
</evidence>
<feature type="non-terminal residue" evidence="9">
    <location>
        <position position="200"/>
    </location>
</feature>
<feature type="transmembrane region" description="Helical" evidence="8">
    <location>
        <begin position="177"/>
        <end position="199"/>
    </location>
</feature>
<proteinExistence type="inferred from homology"/>
<protein>
    <submittedName>
        <fullName evidence="9">Polyprenol phosphomannose-dependent alpha 1,6 mannosyltransferase MptB</fullName>
    </submittedName>
</protein>
<keyword evidence="4 8" id="KW-0812">Transmembrane</keyword>
<keyword evidence="2 9" id="KW-0328">Glycosyltransferase</keyword>